<reference evidence="7 8" key="1">
    <citation type="journal article" date="2015" name="Antonie Van Leeuwenhoek">
        <title>Lampropedia puyangensis sp. nov., isolated from symptomatic bark of Populus ? euramericana canker and emended description of Lampropedia hyalina (Ehrenberg 1832) Lee et al. 2004.</title>
        <authorList>
            <person name="Li Y."/>
            <person name="Wang T."/>
            <person name="Piao C.G."/>
            <person name="Wang L.F."/>
            <person name="Tian G.Z."/>
            <person name="Zhu T.H."/>
            <person name="Guo M.W."/>
        </authorList>
    </citation>
    <scope>NUCLEOTIDE SEQUENCE [LARGE SCALE GENOMIC DNA]</scope>
    <source>
        <strain evidence="7 8">2-bin</strain>
    </source>
</reference>
<evidence type="ECO:0000256" key="3">
    <source>
        <dbReference type="ARBA" id="ARBA00022827"/>
    </source>
</evidence>
<comment type="similarity">
    <text evidence="5">Belongs to the L2HGDH family.</text>
</comment>
<dbReference type="SUPFAM" id="SSF51905">
    <property type="entry name" value="FAD/NAD(P)-binding domain"/>
    <property type="match status" value="1"/>
</dbReference>
<accession>A0A4S8FAZ7</accession>
<evidence type="ECO:0000256" key="1">
    <source>
        <dbReference type="ARBA" id="ARBA00001974"/>
    </source>
</evidence>
<dbReference type="OrthoDB" id="9801699at2"/>
<dbReference type="GO" id="GO:0047545">
    <property type="term" value="F:(S)-2-hydroxyglutarate dehydrogenase activity"/>
    <property type="evidence" value="ECO:0007669"/>
    <property type="project" value="TreeGrafter"/>
</dbReference>
<evidence type="ECO:0000259" key="6">
    <source>
        <dbReference type="Pfam" id="PF01266"/>
    </source>
</evidence>
<gene>
    <name evidence="7" type="ORF">E9531_04630</name>
</gene>
<feature type="domain" description="FAD dependent oxidoreductase" evidence="6">
    <location>
        <begin position="6"/>
        <end position="366"/>
    </location>
</feature>
<evidence type="ECO:0000313" key="8">
    <source>
        <dbReference type="Proteomes" id="UP000308917"/>
    </source>
</evidence>
<dbReference type="InterPro" id="IPR036188">
    <property type="entry name" value="FAD/NAD-bd_sf"/>
</dbReference>
<evidence type="ECO:0000313" key="7">
    <source>
        <dbReference type="EMBL" id="THU04015.1"/>
    </source>
</evidence>
<keyword evidence="3" id="KW-0274">FAD</keyword>
<dbReference type="AlphaFoldDB" id="A0A4S8FAZ7"/>
<proteinExistence type="inferred from homology"/>
<dbReference type="Gene3D" id="3.30.9.10">
    <property type="entry name" value="D-Amino Acid Oxidase, subunit A, domain 2"/>
    <property type="match status" value="1"/>
</dbReference>
<comment type="cofactor">
    <cofactor evidence="1">
        <name>FAD</name>
        <dbReference type="ChEBI" id="CHEBI:57692"/>
    </cofactor>
</comment>
<evidence type="ECO:0000256" key="2">
    <source>
        <dbReference type="ARBA" id="ARBA00022630"/>
    </source>
</evidence>
<keyword evidence="2" id="KW-0285">Flavoprotein</keyword>
<dbReference type="InterPro" id="IPR006076">
    <property type="entry name" value="FAD-dep_OxRdtase"/>
</dbReference>
<dbReference type="RefSeq" id="WP_136572581.1">
    <property type="nucleotide sequence ID" value="NZ_STFG01000003.1"/>
</dbReference>
<comment type="caution">
    <text evidence="7">The sequence shown here is derived from an EMBL/GenBank/DDBJ whole genome shotgun (WGS) entry which is preliminary data.</text>
</comment>
<name>A0A4S8FAZ7_9BURK</name>
<evidence type="ECO:0000256" key="5">
    <source>
        <dbReference type="ARBA" id="ARBA00037941"/>
    </source>
</evidence>
<protein>
    <submittedName>
        <fullName evidence="7">NAD(P)/FAD-dependent oxidoreductase</fullName>
    </submittedName>
</protein>
<dbReference type="EMBL" id="STFG01000003">
    <property type="protein sequence ID" value="THU04015.1"/>
    <property type="molecule type" value="Genomic_DNA"/>
</dbReference>
<organism evidence="7 8">
    <name type="scientific">Lampropedia puyangensis</name>
    <dbReference type="NCBI Taxonomy" id="1330072"/>
    <lineage>
        <taxon>Bacteria</taxon>
        <taxon>Pseudomonadati</taxon>
        <taxon>Pseudomonadota</taxon>
        <taxon>Betaproteobacteria</taxon>
        <taxon>Burkholderiales</taxon>
        <taxon>Comamonadaceae</taxon>
        <taxon>Lampropedia</taxon>
    </lineage>
</organism>
<keyword evidence="4" id="KW-0560">Oxidoreductase</keyword>
<sequence length="372" mass="39488">MSYPTVVIGAGVVGLAVARALALRGHEVIVLEAETAIGTQTSSRNSEVIHAGIYYTQGSLKAQLCVQGKALLYAYCEERGIAYQRLGKLIVATEPAQEAQLNTIAERARNNGVHDLKRLSQQEALALEPHIRCHGALLSPSTGIVDSHALMLHLQGDIENAGGVVALVCAVASIDASTRLRDAQAPLLIRTLDGNELEAGLVVNAAGHGAIPLAHRTQGMNAQHIPQAYFVKGQYFTLTGKTPFQRLIYPVPQIGGLGVHLTLDLGGQGKFGPDVHWCDRADDLEVREEDAAAFAQAIQAYWPDVSIDRLQPGYAGMRPNIGGPKMASPDFAIQGPQTHGIAGLVHLFGIESPGLTSCMAIGNRTVQALGLE</sequence>
<dbReference type="PANTHER" id="PTHR43104:SF4">
    <property type="entry name" value="L-2-HYDROXYGLUTARATE DEHYDROGENASE, MITOCHONDRIAL"/>
    <property type="match status" value="1"/>
</dbReference>
<dbReference type="Proteomes" id="UP000308917">
    <property type="component" value="Unassembled WGS sequence"/>
</dbReference>
<dbReference type="Gene3D" id="3.50.50.60">
    <property type="entry name" value="FAD/NAD(P)-binding domain"/>
    <property type="match status" value="1"/>
</dbReference>
<dbReference type="Pfam" id="PF01266">
    <property type="entry name" value="DAO"/>
    <property type="match status" value="1"/>
</dbReference>
<keyword evidence="8" id="KW-1185">Reference proteome</keyword>
<dbReference type="PANTHER" id="PTHR43104">
    <property type="entry name" value="L-2-HYDROXYGLUTARATE DEHYDROGENASE, MITOCHONDRIAL"/>
    <property type="match status" value="1"/>
</dbReference>
<evidence type="ECO:0000256" key="4">
    <source>
        <dbReference type="ARBA" id="ARBA00023002"/>
    </source>
</evidence>